<sequence>MAIKQFEFSYTSSDEPDECIFDDVEYAHYKRIDHRVHFSEDTRWVNILSEFARFLDSTGYVGVADAVDKMIAQKDAELYTFLEKEDDENTSNPGLSD</sequence>
<gene>
    <name evidence="1" type="ORF">UFOVP729_25</name>
</gene>
<name>A0A6J5NUK1_9CAUD</name>
<proteinExistence type="predicted"/>
<protein>
    <submittedName>
        <fullName evidence="1">Uncharacterized protein</fullName>
    </submittedName>
</protein>
<evidence type="ECO:0000313" key="1">
    <source>
        <dbReference type="EMBL" id="CAB4161001.1"/>
    </source>
</evidence>
<dbReference type="EMBL" id="LR796700">
    <property type="protein sequence ID" value="CAB4161001.1"/>
    <property type="molecule type" value="Genomic_DNA"/>
</dbReference>
<accession>A0A6J5NUK1</accession>
<organism evidence="1">
    <name type="scientific">uncultured Caudovirales phage</name>
    <dbReference type="NCBI Taxonomy" id="2100421"/>
    <lineage>
        <taxon>Viruses</taxon>
        <taxon>Duplodnaviria</taxon>
        <taxon>Heunggongvirae</taxon>
        <taxon>Uroviricota</taxon>
        <taxon>Caudoviricetes</taxon>
        <taxon>Peduoviridae</taxon>
        <taxon>Maltschvirus</taxon>
        <taxon>Maltschvirus maltsch</taxon>
    </lineage>
</organism>
<reference evidence="1" key="1">
    <citation type="submission" date="2020-04" db="EMBL/GenBank/DDBJ databases">
        <authorList>
            <person name="Chiriac C."/>
            <person name="Salcher M."/>
            <person name="Ghai R."/>
            <person name="Kavagutti S V."/>
        </authorList>
    </citation>
    <scope>NUCLEOTIDE SEQUENCE</scope>
</reference>